<dbReference type="Pfam" id="PF03372">
    <property type="entry name" value="Exo_endo_phos"/>
    <property type="match status" value="1"/>
</dbReference>
<proteinExistence type="predicted"/>
<dbReference type="InterPro" id="IPR036691">
    <property type="entry name" value="Endo/exonu/phosph_ase_sf"/>
</dbReference>
<keyword evidence="3" id="KW-1185">Reference proteome</keyword>
<dbReference type="GO" id="GO:0003824">
    <property type="term" value="F:catalytic activity"/>
    <property type="evidence" value="ECO:0007669"/>
    <property type="project" value="InterPro"/>
</dbReference>
<comment type="caution">
    <text evidence="2">The sequence shown here is derived from an EMBL/GenBank/DDBJ whole genome shotgun (WGS) entry which is preliminary data.</text>
</comment>
<feature type="domain" description="Endonuclease/exonuclease/phosphatase" evidence="1">
    <location>
        <begin position="51"/>
        <end position="101"/>
    </location>
</feature>
<gene>
    <name evidence="2" type="ORF">CRENBAI_007839</name>
</gene>
<protein>
    <recommendedName>
        <fullName evidence="1">Endonuclease/exonuclease/phosphatase domain-containing protein</fullName>
    </recommendedName>
</protein>
<dbReference type="AlphaFoldDB" id="A0AAV9RYS5"/>
<dbReference type="SUPFAM" id="SSF56219">
    <property type="entry name" value="DNase I-like"/>
    <property type="match status" value="1"/>
</dbReference>
<evidence type="ECO:0000313" key="2">
    <source>
        <dbReference type="EMBL" id="KAK5614181.1"/>
    </source>
</evidence>
<sequence length="136" mass="14999">MYNANSGLKGLWSGAIMNQQALDCGVKHSGFSMGDNCALWCQHNMSLQAPSYNCRGLHLGQSAGDKARRIVVDSLLAEYDILCLQETWLSNQDQGELNDLNARFLRVGESTRDFSISTAIVRGRIPGRVQCFGTKE</sequence>
<accession>A0AAV9RYS5</accession>
<reference evidence="2 3" key="1">
    <citation type="submission" date="2021-06" db="EMBL/GenBank/DDBJ databases">
        <authorList>
            <person name="Palmer J.M."/>
        </authorList>
    </citation>
    <scope>NUCLEOTIDE SEQUENCE [LARGE SCALE GENOMIC DNA]</scope>
    <source>
        <strain evidence="2 3">MEX-2019</strain>
        <tissue evidence="2">Muscle</tissue>
    </source>
</reference>
<evidence type="ECO:0000313" key="3">
    <source>
        <dbReference type="Proteomes" id="UP001311232"/>
    </source>
</evidence>
<dbReference type="Proteomes" id="UP001311232">
    <property type="component" value="Unassembled WGS sequence"/>
</dbReference>
<dbReference type="EMBL" id="JAHHUM010001170">
    <property type="protein sequence ID" value="KAK5614181.1"/>
    <property type="molecule type" value="Genomic_DNA"/>
</dbReference>
<dbReference type="InterPro" id="IPR005135">
    <property type="entry name" value="Endo/exonuclease/phosphatase"/>
</dbReference>
<name>A0AAV9RYS5_9TELE</name>
<evidence type="ECO:0000259" key="1">
    <source>
        <dbReference type="Pfam" id="PF03372"/>
    </source>
</evidence>
<organism evidence="2 3">
    <name type="scientific">Crenichthys baileyi</name>
    <name type="common">White River springfish</name>
    <dbReference type="NCBI Taxonomy" id="28760"/>
    <lineage>
        <taxon>Eukaryota</taxon>
        <taxon>Metazoa</taxon>
        <taxon>Chordata</taxon>
        <taxon>Craniata</taxon>
        <taxon>Vertebrata</taxon>
        <taxon>Euteleostomi</taxon>
        <taxon>Actinopterygii</taxon>
        <taxon>Neopterygii</taxon>
        <taxon>Teleostei</taxon>
        <taxon>Neoteleostei</taxon>
        <taxon>Acanthomorphata</taxon>
        <taxon>Ovalentaria</taxon>
        <taxon>Atherinomorphae</taxon>
        <taxon>Cyprinodontiformes</taxon>
        <taxon>Goodeidae</taxon>
        <taxon>Crenichthys</taxon>
    </lineage>
</organism>